<sequence length="211" mass="22157">MLPPPPVLSRRCSPPLPAAACRRAGDRGRVWASLVVGGEEARQCWAETYSAARGACWAVRQLHEPHRRRRSGFPTQGPFRVPPLAASPCDGAAGGDARLCRAPSSGATAAASPLRARVGGAHALLGDGGRARARRRDSQTASRTVSGRLAETARPSLADHVLLEESGLCAAAAPVPPHLGQGPEVGLSLRLPRWRGFLRDRPRSSLVSAPG</sequence>
<evidence type="ECO:0000313" key="3">
    <source>
        <dbReference type="Proteomes" id="UP001189429"/>
    </source>
</evidence>
<comment type="caution">
    <text evidence="2">The sequence shown here is derived from an EMBL/GenBank/DDBJ whole genome shotgun (WGS) entry which is preliminary data.</text>
</comment>
<gene>
    <name evidence="2" type="ORF">PCOR1329_LOCUS3397</name>
</gene>
<evidence type="ECO:0000313" key="2">
    <source>
        <dbReference type="EMBL" id="CAK0792954.1"/>
    </source>
</evidence>
<accession>A0ABN9PNJ1</accession>
<dbReference type="Proteomes" id="UP001189429">
    <property type="component" value="Unassembled WGS sequence"/>
</dbReference>
<organism evidence="2 3">
    <name type="scientific">Prorocentrum cordatum</name>
    <dbReference type="NCBI Taxonomy" id="2364126"/>
    <lineage>
        <taxon>Eukaryota</taxon>
        <taxon>Sar</taxon>
        <taxon>Alveolata</taxon>
        <taxon>Dinophyceae</taxon>
        <taxon>Prorocentrales</taxon>
        <taxon>Prorocentraceae</taxon>
        <taxon>Prorocentrum</taxon>
    </lineage>
</organism>
<reference evidence="2" key="1">
    <citation type="submission" date="2023-10" db="EMBL/GenBank/DDBJ databases">
        <authorList>
            <person name="Chen Y."/>
            <person name="Shah S."/>
            <person name="Dougan E. K."/>
            <person name="Thang M."/>
            <person name="Chan C."/>
        </authorList>
    </citation>
    <scope>NUCLEOTIDE SEQUENCE [LARGE SCALE GENOMIC DNA]</scope>
</reference>
<proteinExistence type="predicted"/>
<protein>
    <submittedName>
        <fullName evidence="2">Uncharacterized protein</fullName>
    </submittedName>
</protein>
<evidence type="ECO:0000256" key="1">
    <source>
        <dbReference type="SAM" id="MobiDB-lite"/>
    </source>
</evidence>
<feature type="region of interest" description="Disordered" evidence="1">
    <location>
        <begin position="126"/>
        <end position="147"/>
    </location>
</feature>
<name>A0ABN9PNJ1_9DINO</name>
<keyword evidence="3" id="KW-1185">Reference proteome</keyword>
<dbReference type="EMBL" id="CAUYUJ010000878">
    <property type="protein sequence ID" value="CAK0792954.1"/>
    <property type="molecule type" value="Genomic_DNA"/>
</dbReference>
<feature type="non-terminal residue" evidence="2">
    <location>
        <position position="211"/>
    </location>
</feature>